<feature type="compositionally biased region" description="Polar residues" evidence="1">
    <location>
        <begin position="1"/>
        <end position="12"/>
    </location>
</feature>
<dbReference type="eggNOG" id="ENOG50323MX">
    <property type="taxonomic scope" value="Bacteria"/>
</dbReference>
<feature type="region of interest" description="Disordered" evidence="1">
    <location>
        <begin position="1"/>
        <end position="54"/>
    </location>
</feature>
<evidence type="ECO:0000256" key="1">
    <source>
        <dbReference type="SAM" id="MobiDB-lite"/>
    </source>
</evidence>
<keyword evidence="3" id="KW-1185">Reference proteome</keyword>
<dbReference type="Proteomes" id="UP000002791">
    <property type="component" value="Chromosome"/>
</dbReference>
<sequence>MTQDMVTDQDNGTEPEEKPTADEQPPLPPTGWDPYTPPARPVAPTGWDPYSPPVRSAPVTPAGWDPYTPPVRTAPVLPMGWDPYAPPARPVMPTGWDPYQPPHNGTAGLTGTAGTAGAPVPAPVPVPHTEARPASVASAGGWVQGASITHLWSASESPGVWIAIHGIGWRLLSSASDSGHSHLVLLALLARTHRLPVAYHEDSRGHIDQLLV</sequence>
<dbReference type="HOGENOM" id="CLU_1342443_0_0_11"/>
<organism evidence="2 3">
    <name type="scientific">Saccharomonospora cyanea NA-134</name>
    <dbReference type="NCBI Taxonomy" id="882082"/>
    <lineage>
        <taxon>Bacteria</taxon>
        <taxon>Bacillati</taxon>
        <taxon>Actinomycetota</taxon>
        <taxon>Actinomycetes</taxon>
        <taxon>Pseudonocardiales</taxon>
        <taxon>Pseudonocardiaceae</taxon>
        <taxon>Saccharomonospora</taxon>
    </lineage>
</organism>
<dbReference type="AlphaFoldDB" id="H5XM92"/>
<reference evidence="2 3" key="1">
    <citation type="submission" date="2011-11" db="EMBL/GenBank/DDBJ databases">
        <title>The Noncontiguous Finished sequence of Saccharomonospora cyanea NA-134.</title>
        <authorList>
            <consortium name="US DOE Joint Genome Institute"/>
            <person name="Lucas S."/>
            <person name="Han J."/>
            <person name="Lapidus A."/>
            <person name="Cheng J.-F."/>
            <person name="Goodwin L."/>
            <person name="Pitluck S."/>
            <person name="Peters L."/>
            <person name="Ovchinnikova G."/>
            <person name="Lu M."/>
            <person name="Detter J.C."/>
            <person name="Han C."/>
            <person name="Tapia R."/>
            <person name="Land M."/>
            <person name="Hauser L."/>
            <person name="Kyrpides N."/>
            <person name="Ivanova N."/>
            <person name="Pagani I."/>
            <person name="Brambilla E.-M."/>
            <person name="Klenk H.-P."/>
            <person name="Woyke T."/>
        </authorList>
    </citation>
    <scope>NUCLEOTIDE SEQUENCE [LARGE SCALE GENOMIC DNA]</scope>
    <source>
        <strain evidence="2 3">NA-134</strain>
    </source>
</reference>
<gene>
    <name evidence="2" type="ORF">SaccyDRAFT_4841</name>
</gene>
<evidence type="ECO:0000313" key="2">
    <source>
        <dbReference type="EMBL" id="EHR63643.1"/>
    </source>
</evidence>
<dbReference type="EMBL" id="CM001440">
    <property type="protein sequence ID" value="EHR63643.1"/>
    <property type="molecule type" value="Genomic_DNA"/>
</dbReference>
<dbReference type="OrthoDB" id="582354at2"/>
<dbReference type="STRING" id="882082.SaccyDRAFT_4841"/>
<feature type="compositionally biased region" description="Pro residues" evidence="1">
    <location>
        <begin position="25"/>
        <end position="41"/>
    </location>
</feature>
<dbReference type="RefSeq" id="WP_005460059.1">
    <property type="nucleotide sequence ID" value="NZ_CM001440.1"/>
</dbReference>
<evidence type="ECO:0000313" key="3">
    <source>
        <dbReference type="Proteomes" id="UP000002791"/>
    </source>
</evidence>
<accession>H5XM92</accession>
<name>H5XM92_9PSEU</name>
<proteinExistence type="predicted"/>
<protein>
    <submittedName>
        <fullName evidence="2">Uncharacterized protein</fullName>
    </submittedName>
</protein>